<feature type="binding site" evidence="5">
    <location>
        <position position="167"/>
    </location>
    <ligand>
        <name>Fe cation</name>
        <dbReference type="ChEBI" id="CHEBI:24875"/>
        <label>2</label>
    </ligand>
</feature>
<dbReference type="RefSeq" id="WP_237466962.1">
    <property type="nucleotide sequence ID" value="NZ_CAKLDI010000001.1"/>
</dbReference>
<dbReference type="EMBL" id="CAKLDI010000001">
    <property type="protein sequence ID" value="CAH0534390.1"/>
    <property type="molecule type" value="Genomic_DNA"/>
</dbReference>
<dbReference type="InterPro" id="IPR026575">
    <property type="entry name" value="GpdQ/CpdA-like"/>
</dbReference>
<feature type="binding site" evidence="5">
    <location>
        <position position="25"/>
    </location>
    <ligand>
        <name>Fe cation</name>
        <dbReference type="ChEBI" id="CHEBI:24875"/>
        <label>1</label>
    </ligand>
</feature>
<feature type="binding site" evidence="5">
    <location>
        <position position="208"/>
    </location>
    <ligand>
        <name>Fe cation</name>
        <dbReference type="ChEBI" id="CHEBI:24875"/>
        <label>1</label>
    </ligand>
</feature>
<feature type="binding site" evidence="5">
    <location>
        <position position="67"/>
    </location>
    <ligand>
        <name>Fe cation</name>
        <dbReference type="ChEBI" id="CHEBI:24875"/>
        <label>1</label>
    </ligand>
</feature>
<dbReference type="SUPFAM" id="SSF56300">
    <property type="entry name" value="Metallo-dependent phosphatases"/>
    <property type="match status" value="1"/>
</dbReference>
<protein>
    <recommendedName>
        <fullName evidence="5">3',5'-cyclic adenosine monophosphate phosphodiesterase CpdA</fullName>
        <shortName evidence="5">3',5'-cyclic AMP phosphodiesterase</shortName>
        <shortName evidence="5">cAMP phosphodiesterase</shortName>
        <ecNumber evidence="5">3.1.4.53</ecNumber>
    </recommendedName>
</protein>
<organism evidence="7 8">
    <name type="scientific">Vibrio stylophorae</name>
    <dbReference type="NCBI Taxonomy" id="659351"/>
    <lineage>
        <taxon>Bacteria</taxon>
        <taxon>Pseudomonadati</taxon>
        <taxon>Pseudomonadota</taxon>
        <taxon>Gammaproteobacteria</taxon>
        <taxon>Vibrionales</taxon>
        <taxon>Vibrionaceae</taxon>
        <taxon>Vibrio</taxon>
    </lineage>
</organism>
<dbReference type="HAMAP" id="MF_00905">
    <property type="entry name" value="cAMP_phosphodiest_CpdA"/>
    <property type="match status" value="1"/>
</dbReference>
<keyword evidence="1 5" id="KW-0479">Metal-binding</keyword>
<dbReference type="PANTHER" id="PTHR42988">
    <property type="entry name" value="PHOSPHOHYDROLASE"/>
    <property type="match status" value="1"/>
</dbReference>
<dbReference type="InterPro" id="IPR004843">
    <property type="entry name" value="Calcineurin-like_PHP"/>
</dbReference>
<feature type="binding site" evidence="5">
    <location>
        <position position="27"/>
    </location>
    <ligand>
        <name>AMP</name>
        <dbReference type="ChEBI" id="CHEBI:456215"/>
    </ligand>
</feature>
<comment type="function">
    <text evidence="5">Hydrolyzes cAMP to 5'-AMP. Plays an important regulatory role in modulating the intracellular concentration of cAMP, thereby influencing cAMP-dependent processes.</text>
</comment>
<feature type="binding site" evidence="5">
    <location>
        <position position="208"/>
    </location>
    <ligand>
        <name>AMP</name>
        <dbReference type="ChEBI" id="CHEBI:456215"/>
    </ligand>
</feature>
<dbReference type="Gene3D" id="3.60.21.10">
    <property type="match status" value="1"/>
</dbReference>
<sequence length="278" mass="31108">MTLLSRYNLPITHSDGEVRLLQITDTHLFADPAGRLLGVTTAQSFTAVVEAIGERANQMDAILATGDISQDHSAASYQRFAQGIAHWQSPCFWLPGNHDDQPNMHSQLNQHNIQPAQHVLLGEHWQMILLDSQVPGVPHGELSDAQLQHLEQCLTAHPERFALILLHHHPLPAGSHWLDQHQLKNQQALWQVLANYPQAKTIICGHIHQDLDCCYQGVRIMSAPSTCIQFLPDSYDFALDTTNPGWRELTLHANGHVSTQVHRIEGNRFLPQLDAGGY</sequence>
<evidence type="ECO:0000313" key="7">
    <source>
        <dbReference type="EMBL" id="CAH0534390.1"/>
    </source>
</evidence>
<accession>A0ABM8ZW05</accession>
<feature type="domain" description="Calcineurin-like phosphoesterase" evidence="6">
    <location>
        <begin position="19"/>
        <end position="209"/>
    </location>
</feature>
<feature type="binding site" evidence="5">
    <location>
        <position position="67"/>
    </location>
    <ligand>
        <name>AMP</name>
        <dbReference type="ChEBI" id="CHEBI:456215"/>
    </ligand>
</feature>
<name>A0ABM8ZW05_9VIBR</name>
<evidence type="ECO:0000313" key="8">
    <source>
        <dbReference type="Proteomes" id="UP000838672"/>
    </source>
</evidence>
<proteinExistence type="inferred from homology"/>
<feature type="binding site" evidence="5">
    <location>
        <position position="206"/>
    </location>
    <ligand>
        <name>Fe cation</name>
        <dbReference type="ChEBI" id="CHEBI:24875"/>
        <label>2</label>
    </ligand>
</feature>
<feature type="binding site" evidence="5">
    <location>
        <begin position="97"/>
        <end position="98"/>
    </location>
    <ligand>
        <name>AMP</name>
        <dbReference type="ChEBI" id="CHEBI:456215"/>
    </ligand>
</feature>
<dbReference type="CDD" id="cd07402">
    <property type="entry name" value="MPP_GpdQ"/>
    <property type="match status" value="1"/>
</dbReference>
<dbReference type="InterPro" id="IPR050884">
    <property type="entry name" value="CNP_phosphodiesterase-III"/>
</dbReference>
<reference evidence="7" key="1">
    <citation type="submission" date="2021-11" db="EMBL/GenBank/DDBJ databases">
        <authorList>
            <person name="Rodrigo-Torres L."/>
            <person name="Arahal R. D."/>
            <person name="Lucena T."/>
        </authorList>
    </citation>
    <scope>NUCLEOTIDE SEQUENCE</scope>
    <source>
        <strain evidence="7">CECT 7929</strain>
    </source>
</reference>
<dbReference type="InterPro" id="IPR046379">
    <property type="entry name" value="cAMP_phosphodiest_CpdA"/>
</dbReference>
<keyword evidence="5" id="KW-0547">Nucleotide-binding</keyword>
<comment type="caution">
    <text evidence="7">The sequence shown here is derived from an EMBL/GenBank/DDBJ whole genome shotgun (WGS) entry which is preliminary data.</text>
</comment>
<comment type="cofactor">
    <cofactor evidence="5">
        <name>Fe(2+)</name>
        <dbReference type="ChEBI" id="CHEBI:29033"/>
    </cofactor>
    <text evidence="5">Binds 2 Fe(2+) ions per subunit.</text>
</comment>
<evidence type="ECO:0000256" key="5">
    <source>
        <dbReference type="HAMAP-Rule" id="MF_00905"/>
    </source>
</evidence>
<keyword evidence="3 5" id="KW-0408">Iron</keyword>
<dbReference type="InterPro" id="IPR029052">
    <property type="entry name" value="Metallo-depent_PP-like"/>
</dbReference>
<evidence type="ECO:0000256" key="4">
    <source>
        <dbReference type="ARBA" id="ARBA00025742"/>
    </source>
</evidence>
<keyword evidence="8" id="KW-1185">Reference proteome</keyword>
<dbReference type="PANTHER" id="PTHR42988:SF2">
    <property type="entry name" value="CYCLIC NUCLEOTIDE PHOSPHODIESTERASE CBUA0032-RELATED"/>
    <property type="match status" value="1"/>
</dbReference>
<evidence type="ECO:0000256" key="3">
    <source>
        <dbReference type="ARBA" id="ARBA00023004"/>
    </source>
</evidence>
<dbReference type="EC" id="3.1.4.53" evidence="5"/>
<dbReference type="Pfam" id="PF00149">
    <property type="entry name" value="Metallophos"/>
    <property type="match status" value="1"/>
</dbReference>
<dbReference type="NCBIfam" id="NF008359">
    <property type="entry name" value="PRK11148.1"/>
    <property type="match status" value="1"/>
</dbReference>
<keyword evidence="5" id="KW-0114">cAMP</keyword>
<dbReference type="Proteomes" id="UP000838672">
    <property type="component" value="Unassembled WGS sequence"/>
</dbReference>
<gene>
    <name evidence="5 7" type="primary">cpdA</name>
    <name evidence="7" type="ORF">VST7929_02321</name>
</gene>
<evidence type="ECO:0000259" key="6">
    <source>
        <dbReference type="Pfam" id="PF00149"/>
    </source>
</evidence>
<keyword evidence="2 5" id="KW-0378">Hydrolase</keyword>
<evidence type="ECO:0000256" key="1">
    <source>
        <dbReference type="ARBA" id="ARBA00022723"/>
    </source>
</evidence>
<dbReference type="GO" id="GO:0004115">
    <property type="term" value="F:3',5'-cyclic-AMP phosphodiesterase activity"/>
    <property type="evidence" value="ECO:0007669"/>
    <property type="project" value="UniProtKB-EC"/>
</dbReference>
<feature type="binding site" evidence="5">
    <location>
        <position position="27"/>
    </location>
    <ligand>
        <name>Fe cation</name>
        <dbReference type="ChEBI" id="CHEBI:24875"/>
        <label>1</label>
    </ligand>
</feature>
<comment type="catalytic activity">
    <reaction evidence="5">
        <text>3',5'-cyclic AMP + H2O = AMP + H(+)</text>
        <dbReference type="Rhea" id="RHEA:25277"/>
        <dbReference type="ChEBI" id="CHEBI:15377"/>
        <dbReference type="ChEBI" id="CHEBI:15378"/>
        <dbReference type="ChEBI" id="CHEBI:58165"/>
        <dbReference type="ChEBI" id="CHEBI:456215"/>
        <dbReference type="EC" id="3.1.4.53"/>
    </reaction>
</comment>
<feature type="binding site" evidence="5">
    <location>
        <position position="97"/>
    </location>
    <ligand>
        <name>Fe cation</name>
        <dbReference type="ChEBI" id="CHEBI:24875"/>
        <label>2</label>
    </ligand>
</feature>
<feature type="binding site" evidence="5">
    <location>
        <position position="67"/>
    </location>
    <ligand>
        <name>Fe cation</name>
        <dbReference type="ChEBI" id="CHEBI:24875"/>
        <label>2</label>
    </ligand>
</feature>
<comment type="similarity">
    <text evidence="4 5">Belongs to the cyclic nucleotide phosphodiesterase class-III family.</text>
</comment>
<evidence type="ECO:0000256" key="2">
    <source>
        <dbReference type="ARBA" id="ARBA00022801"/>
    </source>
</evidence>